<feature type="domain" description="Phosphoribosyltransferase" evidence="2">
    <location>
        <begin position="180"/>
        <end position="234"/>
    </location>
</feature>
<dbReference type="Proteomes" id="UP000467322">
    <property type="component" value="Unassembled WGS sequence"/>
</dbReference>
<dbReference type="RefSeq" id="WP_161350222.1">
    <property type="nucleotide sequence ID" value="NZ_WTUX01000006.1"/>
</dbReference>
<dbReference type="Gene3D" id="3.40.50.2020">
    <property type="match status" value="1"/>
</dbReference>
<dbReference type="InterPro" id="IPR029057">
    <property type="entry name" value="PRTase-like"/>
</dbReference>
<evidence type="ECO:0000259" key="3">
    <source>
        <dbReference type="Pfam" id="PF18912"/>
    </source>
</evidence>
<dbReference type="InterPro" id="IPR051910">
    <property type="entry name" value="ComF/GntX_DNA_util-trans"/>
</dbReference>
<feature type="domain" description="Double zinc ribbon" evidence="3">
    <location>
        <begin position="4"/>
        <end position="64"/>
    </location>
</feature>
<dbReference type="InterPro" id="IPR044005">
    <property type="entry name" value="DZR_2"/>
</dbReference>
<comment type="similarity">
    <text evidence="1">Belongs to the ComF/GntX family.</text>
</comment>
<dbReference type="InterPro" id="IPR000836">
    <property type="entry name" value="PRTase_dom"/>
</dbReference>
<sequence length="238" mass="25392">MQSLLRAVYPAQCASCGAMVEDDGGLCGPCWADTRFMTGHVCDACGLGLTGDGDGNRDLCDDCMTIARPWSRGRTALHYSGNGRRMVLALKHADRPDIATPAARWIAGTLGPLVTPGLTIVPVPSHWTRVYRRRYNQAAELARALARTTGLGLLPAALVRVRGGRTQGGRTFDDRFANLQDAIRPHPRRGPAMADRDILIVDDVMTSGATLAAATEAAFAAGARDVRIATLARVARDA</sequence>
<dbReference type="AlphaFoldDB" id="A0A845LW10"/>
<comment type="caution">
    <text evidence="4">The sequence shown here is derived from an EMBL/GenBank/DDBJ whole genome shotgun (WGS) entry which is preliminary data.</text>
</comment>
<keyword evidence="5" id="KW-1185">Reference proteome</keyword>
<gene>
    <name evidence="4" type="ORF">GQE99_03640</name>
</gene>
<protein>
    <submittedName>
        <fullName evidence="4">ComF family protein</fullName>
    </submittedName>
</protein>
<evidence type="ECO:0000256" key="1">
    <source>
        <dbReference type="ARBA" id="ARBA00008007"/>
    </source>
</evidence>
<dbReference type="Pfam" id="PF18912">
    <property type="entry name" value="DZR_2"/>
    <property type="match status" value="1"/>
</dbReference>
<dbReference type="PANTHER" id="PTHR47505">
    <property type="entry name" value="DNA UTILIZATION PROTEIN YHGH"/>
    <property type="match status" value="1"/>
</dbReference>
<name>A0A845LW10_9RHOB</name>
<dbReference type="PANTHER" id="PTHR47505:SF1">
    <property type="entry name" value="DNA UTILIZATION PROTEIN YHGH"/>
    <property type="match status" value="1"/>
</dbReference>
<evidence type="ECO:0000313" key="5">
    <source>
        <dbReference type="Proteomes" id="UP000467322"/>
    </source>
</evidence>
<dbReference type="Pfam" id="PF00156">
    <property type="entry name" value="Pribosyltran"/>
    <property type="match status" value="1"/>
</dbReference>
<dbReference type="EMBL" id="WTUX01000006">
    <property type="protein sequence ID" value="MZR12110.1"/>
    <property type="molecule type" value="Genomic_DNA"/>
</dbReference>
<evidence type="ECO:0000313" key="4">
    <source>
        <dbReference type="EMBL" id="MZR12110.1"/>
    </source>
</evidence>
<dbReference type="SUPFAM" id="SSF53271">
    <property type="entry name" value="PRTase-like"/>
    <property type="match status" value="1"/>
</dbReference>
<proteinExistence type="inferred from homology"/>
<reference evidence="4 5" key="1">
    <citation type="submission" date="2019-12" db="EMBL/GenBank/DDBJ databases">
        <title>Maritimibacter sp. nov. sp. isolated from sea sand.</title>
        <authorList>
            <person name="Kim J."/>
            <person name="Jeong S.E."/>
            <person name="Jung H.S."/>
            <person name="Jeon C.O."/>
        </authorList>
    </citation>
    <scope>NUCLEOTIDE SEQUENCE [LARGE SCALE GENOMIC DNA]</scope>
    <source>
        <strain evidence="4 5">DP07</strain>
    </source>
</reference>
<evidence type="ECO:0000259" key="2">
    <source>
        <dbReference type="Pfam" id="PF00156"/>
    </source>
</evidence>
<accession>A0A845LW10</accession>
<organism evidence="4 5">
    <name type="scientific">Maritimibacter harenae</name>
    <dbReference type="NCBI Taxonomy" id="2606218"/>
    <lineage>
        <taxon>Bacteria</taxon>
        <taxon>Pseudomonadati</taxon>
        <taxon>Pseudomonadota</taxon>
        <taxon>Alphaproteobacteria</taxon>
        <taxon>Rhodobacterales</taxon>
        <taxon>Roseobacteraceae</taxon>
        <taxon>Maritimibacter</taxon>
    </lineage>
</organism>